<dbReference type="PANTHER" id="PTHR45772">
    <property type="entry name" value="CONSERVED COMPONENT OF ABC TRANSPORTER FOR NATURAL AMINO ACIDS-RELATED"/>
    <property type="match status" value="1"/>
</dbReference>
<dbReference type="SUPFAM" id="SSF52540">
    <property type="entry name" value="P-loop containing nucleoside triphosphate hydrolases"/>
    <property type="match status" value="1"/>
</dbReference>
<dbReference type="InterPro" id="IPR003439">
    <property type="entry name" value="ABC_transporter-like_ATP-bd"/>
</dbReference>
<dbReference type="PANTHER" id="PTHR45772:SF9">
    <property type="entry name" value="CONSERVED COMPONENT OF ABC TRANSPORTER FOR NATURAL AMINO ACIDS"/>
    <property type="match status" value="1"/>
</dbReference>
<keyword evidence="3" id="KW-0547">Nucleotide-binding</keyword>
<reference evidence="6 7" key="1">
    <citation type="submission" date="2015-12" db="EMBL/GenBank/DDBJ databases">
        <authorList>
            <person name="Shamseldin A."/>
            <person name="Moawad H."/>
            <person name="Abd El-Rahim W.M."/>
            <person name="Sadowsky M.J."/>
        </authorList>
    </citation>
    <scope>NUCLEOTIDE SEQUENCE [LARGE SCALE GENOMIC DNA]</scope>
    <source>
        <strain evidence="6 7">JC234</strain>
    </source>
</reference>
<dbReference type="GO" id="GO:0016887">
    <property type="term" value="F:ATP hydrolysis activity"/>
    <property type="evidence" value="ECO:0007669"/>
    <property type="project" value="InterPro"/>
</dbReference>
<dbReference type="PROSITE" id="PS50893">
    <property type="entry name" value="ABC_TRANSPORTER_2"/>
    <property type="match status" value="1"/>
</dbReference>
<organism evidence="6 7">
    <name type="scientific">Hoeflea olei</name>
    <dbReference type="NCBI Taxonomy" id="1480615"/>
    <lineage>
        <taxon>Bacteria</taxon>
        <taxon>Pseudomonadati</taxon>
        <taxon>Pseudomonadota</taxon>
        <taxon>Alphaproteobacteria</taxon>
        <taxon>Hyphomicrobiales</taxon>
        <taxon>Rhizobiaceae</taxon>
        <taxon>Hoeflea</taxon>
    </lineage>
</organism>
<dbReference type="SMART" id="SM00382">
    <property type="entry name" value="AAA"/>
    <property type="match status" value="1"/>
</dbReference>
<dbReference type="Pfam" id="PF00005">
    <property type="entry name" value="ABC_tran"/>
    <property type="match status" value="1"/>
</dbReference>
<dbReference type="InterPro" id="IPR051120">
    <property type="entry name" value="ABC_AA/LPS_Transport"/>
</dbReference>
<sequence length="260" mass="27694">MSTSSQPPILTADSLTKSFGGFRAVNDISLTLGAREILGVIGPNGAGKSTLFNLLAGAIPLDAGRIGLDGVDLSHARPEARIRAGLGRTFQIPRPFARMTVLENVMASAQGQRGERLLPALIAPRRVAEQERANAVRAREILDFVALSHLEDQPASVLSGGQRKLLELARVLMAEPRVILLDEPAAGVNPALLDMIIDRIIAINQLGIAVLLIEHNMEMIARLCPRVIVMAAGKALAEGAPSEVTKRADVIDVYLEGMPA</sequence>
<dbReference type="STRING" id="1480615.AWJ14_10620"/>
<evidence type="ECO:0000259" key="5">
    <source>
        <dbReference type="PROSITE" id="PS50893"/>
    </source>
</evidence>
<evidence type="ECO:0000256" key="3">
    <source>
        <dbReference type="ARBA" id="ARBA00022741"/>
    </source>
</evidence>
<evidence type="ECO:0000313" key="6">
    <source>
        <dbReference type="EMBL" id="OCW59667.1"/>
    </source>
</evidence>
<dbReference type="GO" id="GO:0005886">
    <property type="term" value="C:plasma membrane"/>
    <property type="evidence" value="ECO:0007669"/>
    <property type="project" value="TreeGrafter"/>
</dbReference>
<dbReference type="Gene3D" id="3.40.50.300">
    <property type="entry name" value="P-loop containing nucleotide triphosphate hydrolases"/>
    <property type="match status" value="1"/>
</dbReference>
<dbReference type="InterPro" id="IPR017871">
    <property type="entry name" value="ABC_transporter-like_CS"/>
</dbReference>
<evidence type="ECO:0000256" key="1">
    <source>
        <dbReference type="ARBA" id="ARBA00005417"/>
    </source>
</evidence>
<keyword evidence="4 6" id="KW-0067">ATP-binding</keyword>
<name>A0A1C1Z1W0_9HYPH</name>
<dbReference type="GO" id="GO:0005524">
    <property type="term" value="F:ATP binding"/>
    <property type="evidence" value="ECO:0007669"/>
    <property type="project" value="UniProtKB-KW"/>
</dbReference>
<evidence type="ECO:0000256" key="4">
    <source>
        <dbReference type="ARBA" id="ARBA00022840"/>
    </source>
</evidence>
<comment type="caution">
    <text evidence="6">The sequence shown here is derived from an EMBL/GenBank/DDBJ whole genome shotgun (WGS) entry which is preliminary data.</text>
</comment>
<gene>
    <name evidence="6" type="ORF">AWJ14_10620</name>
</gene>
<evidence type="ECO:0000313" key="7">
    <source>
        <dbReference type="Proteomes" id="UP000094795"/>
    </source>
</evidence>
<accession>A0A1C1Z1W0</accession>
<comment type="similarity">
    <text evidence="1">Belongs to the ABC transporter superfamily.</text>
</comment>
<dbReference type="PROSITE" id="PS00211">
    <property type="entry name" value="ABC_TRANSPORTER_1"/>
    <property type="match status" value="1"/>
</dbReference>
<dbReference type="InterPro" id="IPR003593">
    <property type="entry name" value="AAA+_ATPase"/>
</dbReference>
<dbReference type="Proteomes" id="UP000094795">
    <property type="component" value="Unassembled WGS sequence"/>
</dbReference>
<keyword evidence="7" id="KW-1185">Reference proteome</keyword>
<dbReference type="OrthoDB" id="9806149at2"/>
<dbReference type="AlphaFoldDB" id="A0A1C1Z1W0"/>
<keyword evidence="2" id="KW-0813">Transport</keyword>
<evidence type="ECO:0000256" key="2">
    <source>
        <dbReference type="ARBA" id="ARBA00022448"/>
    </source>
</evidence>
<proteinExistence type="inferred from homology"/>
<dbReference type="InterPro" id="IPR027417">
    <property type="entry name" value="P-loop_NTPase"/>
</dbReference>
<dbReference type="EMBL" id="LQZT01000001">
    <property type="protein sequence ID" value="OCW59667.1"/>
    <property type="molecule type" value="Genomic_DNA"/>
</dbReference>
<dbReference type="CDD" id="cd03219">
    <property type="entry name" value="ABC_Mj1267_LivG_branched"/>
    <property type="match status" value="1"/>
</dbReference>
<protein>
    <submittedName>
        <fullName evidence="6">ABC transporter ATP-binding protein</fullName>
    </submittedName>
</protein>
<feature type="domain" description="ABC transporter" evidence="5">
    <location>
        <begin position="10"/>
        <end position="257"/>
    </location>
</feature>